<evidence type="ECO:0000313" key="4">
    <source>
        <dbReference type="Proteomes" id="UP000239863"/>
    </source>
</evidence>
<keyword evidence="2" id="KW-0446">Lipid-binding</keyword>
<dbReference type="InterPro" id="IPR003797">
    <property type="entry name" value="DegV"/>
</dbReference>
<dbReference type="SUPFAM" id="SSF82549">
    <property type="entry name" value="DAK1/DegV-like"/>
    <property type="match status" value="1"/>
</dbReference>
<dbReference type="RefSeq" id="WP_104410779.1">
    <property type="nucleotide sequence ID" value="NZ_PTIS01000025.1"/>
</dbReference>
<dbReference type="InterPro" id="IPR050270">
    <property type="entry name" value="DegV_domain_contain"/>
</dbReference>
<comment type="caution">
    <text evidence="3">The sequence shown here is derived from an EMBL/GenBank/DDBJ whole genome shotgun (WGS) entry which is preliminary data.</text>
</comment>
<sequence length="290" mass="32553">MDIVIITDSSCDLPLDYIRDAKVPFLGLVSNFKGNDYVEDFGQTLSYKAFYDGVRNGEMPTTSQINSYRFFEAFEKHVKENKSIIYLAFSSALSGTYNSSLIAKSEILEKYPDADITIIDTRSASLGVGLIVYHAYEMLNNGCSKDEIIAWVEDNKLKVNHFFTVDDLNHLKRGGRISPTSAFVGTILDIKPILYVNDLGELIPFTKVKGRKKAIRTLFDTFKDRVVNPEDQIIFISHGDCLDDALFLKSLIEREFKVKGFKINFVGQAIGSHSGPGILTLFFIGNNRSL</sequence>
<dbReference type="OrthoDB" id="9780660at2"/>
<dbReference type="Gene3D" id="3.40.50.10440">
    <property type="entry name" value="Dihydroxyacetone kinase, domain 1"/>
    <property type="match status" value="1"/>
</dbReference>
<comment type="function">
    <text evidence="1">May bind long-chain fatty acids, such as palmitate, and may play a role in lipid transport or fatty acid metabolism.</text>
</comment>
<accession>A0A2S6FUL9</accession>
<dbReference type="AlphaFoldDB" id="A0A2S6FUL9"/>
<dbReference type="STRING" id="37659.GCA_000703125_01057"/>
<dbReference type="Gene3D" id="2.20.28.50">
    <property type="entry name" value="degv family protein"/>
    <property type="match status" value="1"/>
</dbReference>
<evidence type="ECO:0000256" key="1">
    <source>
        <dbReference type="ARBA" id="ARBA00003238"/>
    </source>
</evidence>
<dbReference type="GO" id="GO:0008289">
    <property type="term" value="F:lipid binding"/>
    <property type="evidence" value="ECO:0007669"/>
    <property type="project" value="UniProtKB-KW"/>
</dbReference>
<dbReference type="InterPro" id="IPR043168">
    <property type="entry name" value="DegV_C"/>
</dbReference>
<dbReference type="Proteomes" id="UP000239863">
    <property type="component" value="Unassembled WGS sequence"/>
</dbReference>
<gene>
    <name evidence="3" type="ORF">BD821_12519</name>
</gene>
<evidence type="ECO:0000313" key="3">
    <source>
        <dbReference type="EMBL" id="PPK43923.1"/>
    </source>
</evidence>
<evidence type="ECO:0000256" key="2">
    <source>
        <dbReference type="ARBA" id="ARBA00023121"/>
    </source>
</evidence>
<name>A0A2S6FUL9_9CLOT</name>
<dbReference type="PANTHER" id="PTHR33434">
    <property type="entry name" value="DEGV DOMAIN-CONTAINING PROTEIN DR_1986-RELATED"/>
    <property type="match status" value="1"/>
</dbReference>
<protein>
    <submittedName>
        <fullName evidence="3">DegV family protein with EDD domain</fullName>
    </submittedName>
</protein>
<dbReference type="Gene3D" id="3.30.1180.10">
    <property type="match status" value="1"/>
</dbReference>
<dbReference type="EMBL" id="PTIS01000025">
    <property type="protein sequence ID" value="PPK43923.1"/>
    <property type="molecule type" value="Genomic_DNA"/>
</dbReference>
<dbReference type="NCBIfam" id="TIGR00762">
    <property type="entry name" value="DegV"/>
    <property type="match status" value="1"/>
</dbReference>
<reference evidence="3 4" key="1">
    <citation type="submission" date="2018-02" db="EMBL/GenBank/DDBJ databases">
        <title>Genomic Encyclopedia of Archaeal and Bacterial Type Strains, Phase II (KMG-II): from individual species to whole genera.</title>
        <authorList>
            <person name="Goeker M."/>
        </authorList>
    </citation>
    <scope>NUCLEOTIDE SEQUENCE [LARGE SCALE GENOMIC DNA]</scope>
    <source>
        <strain evidence="3 4">DSM 15099</strain>
    </source>
</reference>
<dbReference type="Pfam" id="PF02645">
    <property type="entry name" value="DegV"/>
    <property type="match status" value="1"/>
</dbReference>
<dbReference type="PROSITE" id="PS51482">
    <property type="entry name" value="DEGV"/>
    <property type="match status" value="1"/>
</dbReference>
<dbReference type="PANTHER" id="PTHR33434:SF3">
    <property type="entry name" value="DEGV DOMAIN-CONTAINING PROTEIN YITS"/>
    <property type="match status" value="1"/>
</dbReference>
<proteinExistence type="predicted"/>
<organism evidence="3 4">
    <name type="scientific">Clostridium algidicarnis DSM 15099</name>
    <dbReference type="NCBI Taxonomy" id="1121295"/>
    <lineage>
        <taxon>Bacteria</taxon>
        <taxon>Bacillati</taxon>
        <taxon>Bacillota</taxon>
        <taxon>Clostridia</taxon>
        <taxon>Eubacteriales</taxon>
        <taxon>Clostridiaceae</taxon>
        <taxon>Clostridium</taxon>
    </lineage>
</organism>